<feature type="region of interest" description="Disordered" evidence="7">
    <location>
        <begin position="80"/>
        <end position="101"/>
    </location>
</feature>
<dbReference type="InterPro" id="IPR017850">
    <property type="entry name" value="Alkaline_phosphatase_core_sf"/>
</dbReference>
<sequence length="399" mass="43887">MRFSAAYAPAPVCSPTRISLQTGKSPAQLRWTKAAPPENGHRLIEAESRKNIQLGEKTVAELLRSAGYATAHYGKWHLGGGGPEEHGYDESDGDTGNEDANRFVDPNPVDIFGMGDRAAQFMKKQVEAGRPFFIQMSYHALHRPENALRATREFYDQQTPGRMHRDAGRAAITTDLDTGVGRVLETLQKLHLTEKTYVIYMSDNGGGGGGPRPLMAGKGGVWEGGIRVPLIICGPGIKPNSWCHQRVVGYDLLPTFCRWAGVTSKLPENIEGGDISALLHGSNEPVKRLREDLVFHFPHYQGDTPHSAILAGSFKLLHFYETGENRLFNLDADLGERNDLAQTMPELANEMATKLQRYLSEVKAALPTPNTHFDPTSEPQSNQKVGKGGRKKGPRKPTL</sequence>
<keyword evidence="5" id="KW-0378">Hydrolase</keyword>
<evidence type="ECO:0000256" key="5">
    <source>
        <dbReference type="ARBA" id="ARBA00022801"/>
    </source>
</evidence>
<evidence type="ECO:0000256" key="2">
    <source>
        <dbReference type="ARBA" id="ARBA00008779"/>
    </source>
</evidence>
<keyword evidence="10" id="KW-1185">Reference proteome</keyword>
<evidence type="ECO:0000256" key="6">
    <source>
        <dbReference type="ARBA" id="ARBA00022837"/>
    </source>
</evidence>
<dbReference type="Pfam" id="PF00884">
    <property type="entry name" value="Sulfatase"/>
    <property type="match status" value="1"/>
</dbReference>
<dbReference type="GO" id="GO:0004065">
    <property type="term" value="F:arylsulfatase activity"/>
    <property type="evidence" value="ECO:0007669"/>
    <property type="project" value="TreeGrafter"/>
</dbReference>
<evidence type="ECO:0000256" key="3">
    <source>
        <dbReference type="ARBA" id="ARBA00022723"/>
    </source>
</evidence>
<evidence type="ECO:0000313" key="9">
    <source>
        <dbReference type="EMBL" id="MBB5036725.1"/>
    </source>
</evidence>
<dbReference type="AlphaFoldDB" id="A0A7W8DP37"/>
<reference evidence="9 10" key="1">
    <citation type="submission" date="2020-08" db="EMBL/GenBank/DDBJ databases">
        <title>Genomic Encyclopedia of Type Strains, Phase IV (KMG-IV): sequencing the most valuable type-strain genomes for metagenomic binning, comparative biology and taxonomic classification.</title>
        <authorList>
            <person name="Goeker M."/>
        </authorList>
    </citation>
    <scope>NUCLEOTIDE SEQUENCE [LARGE SCALE GENOMIC DNA]</scope>
    <source>
        <strain evidence="9 10">DSM 12251</strain>
    </source>
</reference>
<feature type="domain" description="Sulfatase N-terminal" evidence="8">
    <location>
        <begin position="1"/>
        <end position="262"/>
    </location>
</feature>
<dbReference type="GO" id="GO:0046872">
    <property type="term" value="F:metal ion binding"/>
    <property type="evidence" value="ECO:0007669"/>
    <property type="project" value="UniProtKB-KW"/>
</dbReference>
<dbReference type="PANTHER" id="PTHR42693">
    <property type="entry name" value="ARYLSULFATASE FAMILY MEMBER"/>
    <property type="match status" value="1"/>
</dbReference>
<feature type="compositionally biased region" description="Basic residues" evidence="7">
    <location>
        <begin position="387"/>
        <end position="399"/>
    </location>
</feature>
<organism evidence="9 10">
    <name type="scientific">Prosthecobacter dejongeii</name>
    <dbReference type="NCBI Taxonomy" id="48465"/>
    <lineage>
        <taxon>Bacteria</taxon>
        <taxon>Pseudomonadati</taxon>
        <taxon>Verrucomicrobiota</taxon>
        <taxon>Verrucomicrobiia</taxon>
        <taxon>Verrucomicrobiales</taxon>
        <taxon>Verrucomicrobiaceae</taxon>
        <taxon>Prosthecobacter</taxon>
    </lineage>
</organism>
<evidence type="ECO:0000256" key="4">
    <source>
        <dbReference type="ARBA" id="ARBA00022729"/>
    </source>
</evidence>
<dbReference type="PANTHER" id="PTHR42693:SF42">
    <property type="entry name" value="ARYLSULFATASE G"/>
    <property type="match status" value="1"/>
</dbReference>
<gene>
    <name evidence="9" type="ORF">HNQ64_000959</name>
</gene>
<dbReference type="EMBL" id="JACHIF010000001">
    <property type="protein sequence ID" value="MBB5036725.1"/>
    <property type="molecule type" value="Genomic_DNA"/>
</dbReference>
<keyword evidence="6" id="KW-0106">Calcium</keyword>
<dbReference type="Gene3D" id="3.40.720.10">
    <property type="entry name" value="Alkaline Phosphatase, subunit A"/>
    <property type="match status" value="1"/>
</dbReference>
<feature type="compositionally biased region" description="Polar residues" evidence="7">
    <location>
        <begin position="368"/>
        <end position="384"/>
    </location>
</feature>
<dbReference type="Gene3D" id="3.30.1120.10">
    <property type="match status" value="1"/>
</dbReference>
<evidence type="ECO:0000256" key="7">
    <source>
        <dbReference type="SAM" id="MobiDB-lite"/>
    </source>
</evidence>
<comment type="cofactor">
    <cofactor evidence="1">
        <name>Ca(2+)</name>
        <dbReference type="ChEBI" id="CHEBI:29108"/>
    </cofactor>
</comment>
<dbReference type="InterPro" id="IPR000917">
    <property type="entry name" value="Sulfatase_N"/>
</dbReference>
<dbReference type="InterPro" id="IPR050738">
    <property type="entry name" value="Sulfatase"/>
</dbReference>
<evidence type="ECO:0000256" key="1">
    <source>
        <dbReference type="ARBA" id="ARBA00001913"/>
    </source>
</evidence>
<protein>
    <submittedName>
        <fullName evidence="9">Arylsulfatase A-like enzyme</fullName>
    </submittedName>
</protein>
<proteinExistence type="inferred from homology"/>
<evidence type="ECO:0000313" key="10">
    <source>
        <dbReference type="Proteomes" id="UP000534294"/>
    </source>
</evidence>
<keyword evidence="4" id="KW-0732">Signal</keyword>
<accession>A0A7W8DP37</accession>
<feature type="region of interest" description="Disordered" evidence="7">
    <location>
        <begin position="367"/>
        <end position="399"/>
    </location>
</feature>
<comment type="caution">
    <text evidence="9">The sequence shown here is derived from an EMBL/GenBank/DDBJ whole genome shotgun (WGS) entry which is preliminary data.</text>
</comment>
<dbReference type="Proteomes" id="UP000534294">
    <property type="component" value="Unassembled WGS sequence"/>
</dbReference>
<evidence type="ECO:0000259" key="8">
    <source>
        <dbReference type="Pfam" id="PF00884"/>
    </source>
</evidence>
<keyword evidence="3" id="KW-0479">Metal-binding</keyword>
<name>A0A7W8DP37_9BACT</name>
<dbReference type="SUPFAM" id="SSF53649">
    <property type="entry name" value="Alkaline phosphatase-like"/>
    <property type="match status" value="1"/>
</dbReference>
<comment type="similarity">
    <text evidence="2">Belongs to the sulfatase family.</text>
</comment>